<dbReference type="PROSITE" id="PS50929">
    <property type="entry name" value="ABC_TM1F"/>
    <property type="match status" value="1"/>
</dbReference>
<comment type="subcellular location">
    <subcellularLocation>
        <location evidence="1">Cell membrane</location>
        <topology evidence="1">Multi-pass membrane protein</topology>
    </subcellularLocation>
</comment>
<dbReference type="PANTHER" id="PTHR43394:SF1">
    <property type="entry name" value="ATP-BINDING CASSETTE SUB-FAMILY B MEMBER 10, MITOCHONDRIAL"/>
    <property type="match status" value="1"/>
</dbReference>
<feature type="domain" description="ABC transmembrane type-1" evidence="9">
    <location>
        <begin position="32"/>
        <end position="322"/>
    </location>
</feature>
<evidence type="ECO:0000256" key="4">
    <source>
        <dbReference type="ARBA" id="ARBA00022840"/>
    </source>
</evidence>
<proteinExistence type="predicted"/>
<keyword evidence="11" id="KW-1185">Reference proteome</keyword>
<feature type="transmembrane region" description="Helical" evidence="7">
    <location>
        <begin position="149"/>
        <end position="171"/>
    </location>
</feature>
<dbReference type="PROSITE" id="PS50893">
    <property type="entry name" value="ABC_TRANSPORTER_2"/>
    <property type="match status" value="1"/>
</dbReference>
<dbReference type="AlphaFoldDB" id="A0A4P6JTQ7"/>
<dbReference type="GO" id="GO:0045454">
    <property type="term" value="P:cell redox homeostasis"/>
    <property type="evidence" value="ECO:0007669"/>
    <property type="project" value="InterPro"/>
</dbReference>
<evidence type="ECO:0000256" key="2">
    <source>
        <dbReference type="ARBA" id="ARBA00022692"/>
    </source>
</evidence>
<dbReference type="InterPro" id="IPR011527">
    <property type="entry name" value="ABC1_TM_dom"/>
</dbReference>
<reference evidence="10 11" key="1">
    <citation type="submission" date="2019-01" db="EMBL/GenBank/DDBJ databases">
        <title>Ktedonosporobacter rubrisoli SCAWS-G2.</title>
        <authorList>
            <person name="Huang Y."/>
            <person name="Yan B."/>
        </authorList>
    </citation>
    <scope>NUCLEOTIDE SEQUENCE [LARGE SCALE GENOMIC DNA]</scope>
    <source>
        <strain evidence="10 11">SCAWS-G2</strain>
    </source>
</reference>
<evidence type="ECO:0000259" key="8">
    <source>
        <dbReference type="PROSITE" id="PS50893"/>
    </source>
</evidence>
<keyword evidence="3" id="KW-0547">Nucleotide-binding</keyword>
<evidence type="ECO:0000259" key="9">
    <source>
        <dbReference type="PROSITE" id="PS50929"/>
    </source>
</evidence>
<dbReference type="OrthoDB" id="9762778at2"/>
<evidence type="ECO:0000256" key="3">
    <source>
        <dbReference type="ARBA" id="ARBA00022741"/>
    </source>
</evidence>
<feature type="transmembrane region" description="Helical" evidence="7">
    <location>
        <begin position="27"/>
        <end position="55"/>
    </location>
</feature>
<evidence type="ECO:0000256" key="7">
    <source>
        <dbReference type="SAM" id="Phobius"/>
    </source>
</evidence>
<evidence type="ECO:0000313" key="10">
    <source>
        <dbReference type="EMBL" id="QBD78844.1"/>
    </source>
</evidence>
<feature type="domain" description="ABC transporter" evidence="8">
    <location>
        <begin position="354"/>
        <end position="562"/>
    </location>
</feature>
<dbReference type="SUPFAM" id="SSF90123">
    <property type="entry name" value="ABC transporter transmembrane region"/>
    <property type="match status" value="1"/>
</dbReference>
<feature type="transmembrane region" description="Helical" evidence="7">
    <location>
        <begin position="177"/>
        <end position="201"/>
    </location>
</feature>
<dbReference type="SUPFAM" id="SSF52540">
    <property type="entry name" value="P-loop containing nucleoside triphosphate hydrolases"/>
    <property type="match status" value="1"/>
</dbReference>
<keyword evidence="6 7" id="KW-0472">Membrane</keyword>
<name>A0A4P6JTQ7_KTERU</name>
<protein>
    <submittedName>
        <fullName evidence="10">Thiol reductant ABC exporter subunit CydC</fullName>
    </submittedName>
</protein>
<dbReference type="PROSITE" id="PS00211">
    <property type="entry name" value="ABC_TRANSPORTER_1"/>
    <property type="match status" value="1"/>
</dbReference>
<dbReference type="InterPro" id="IPR017871">
    <property type="entry name" value="ABC_transporter-like_CS"/>
</dbReference>
<accession>A0A4P6JTQ7</accession>
<dbReference type="InterPro" id="IPR003593">
    <property type="entry name" value="AAA+_ATPase"/>
</dbReference>
<evidence type="ECO:0000256" key="6">
    <source>
        <dbReference type="ARBA" id="ARBA00023136"/>
    </source>
</evidence>
<dbReference type="InterPro" id="IPR027417">
    <property type="entry name" value="P-loop_NTPase"/>
</dbReference>
<sequence length="562" mass="61788">MASLAQQSGGGPMSIYRRLLHLLKPGLSWIMLTALLGCATIACGVGLLATSTYLISAAALHPEISTLAIPIVGVRFFGVARGVFRYLERLISHRATFRLLAELRGSLYEALEPLLPAYLHNSARNAVTQRSSGDVLQRLVQDIETLQHFYVRVIAPPAVAVLMGGILWWFLGRFGGIYALLFLICLFLAGAGVPGLSYLLSQRLARRLVRLRAILHAALLDGVLGCADLLAFGQEEWYLERIRQQQKELGTVQVFMARISGLQQTLSSGCAFICAWLLLATALPAVHAGRLAGTSLALVVLAALAGFESVQSLPMAFQYLGSSQEAARRLFEIMDTLPGVIDPPGSPLVHDSTLEVRHLSFRYAPHEPEVIHDLTLKIPAGRCLAIIGASGVGKSTLVQLLLRYWEYEQGNILFSGHELRSYRREDLYQHISVVEQHTTLFNTTLGGNLRIANPQATEEELYNALRQAQLHDFVQALPQKLETIIGEQGHTLSAGERQRLAIARAFLKDAPLLILDEPSANIDALNEQSILQALQALRQNRTVLLITHRSSLLEMADMLLEI</sequence>
<dbReference type="Pfam" id="PF00005">
    <property type="entry name" value="ABC_tran"/>
    <property type="match status" value="1"/>
</dbReference>
<gene>
    <name evidence="10" type="primary">cydC</name>
    <name evidence="10" type="ORF">EPA93_23800</name>
</gene>
<dbReference type="GO" id="GO:0015421">
    <property type="term" value="F:ABC-type oligopeptide transporter activity"/>
    <property type="evidence" value="ECO:0007669"/>
    <property type="project" value="TreeGrafter"/>
</dbReference>
<dbReference type="Gene3D" id="1.20.1560.10">
    <property type="entry name" value="ABC transporter type 1, transmembrane domain"/>
    <property type="match status" value="1"/>
</dbReference>
<evidence type="ECO:0000256" key="1">
    <source>
        <dbReference type="ARBA" id="ARBA00004651"/>
    </source>
</evidence>
<keyword evidence="4" id="KW-0067">ATP-binding</keyword>
<dbReference type="InterPro" id="IPR036640">
    <property type="entry name" value="ABC1_TM_sf"/>
</dbReference>
<feature type="transmembrane region" description="Helical" evidence="7">
    <location>
        <begin position="67"/>
        <end position="84"/>
    </location>
</feature>
<dbReference type="PANTHER" id="PTHR43394">
    <property type="entry name" value="ATP-DEPENDENT PERMEASE MDL1, MITOCHONDRIAL"/>
    <property type="match status" value="1"/>
</dbReference>
<dbReference type="SMART" id="SM00382">
    <property type="entry name" value="AAA"/>
    <property type="match status" value="1"/>
</dbReference>
<dbReference type="GO" id="GO:0034775">
    <property type="term" value="P:glutathione transmembrane transport"/>
    <property type="evidence" value="ECO:0007669"/>
    <property type="project" value="InterPro"/>
</dbReference>
<dbReference type="EMBL" id="CP035758">
    <property type="protein sequence ID" value="QBD78844.1"/>
    <property type="molecule type" value="Genomic_DNA"/>
</dbReference>
<feature type="transmembrane region" description="Helical" evidence="7">
    <location>
        <begin position="266"/>
        <end position="286"/>
    </location>
</feature>
<organism evidence="10 11">
    <name type="scientific">Ktedonosporobacter rubrisoli</name>
    <dbReference type="NCBI Taxonomy" id="2509675"/>
    <lineage>
        <taxon>Bacteria</taxon>
        <taxon>Bacillati</taxon>
        <taxon>Chloroflexota</taxon>
        <taxon>Ktedonobacteria</taxon>
        <taxon>Ktedonobacterales</taxon>
        <taxon>Ktedonosporobacteraceae</taxon>
        <taxon>Ktedonosporobacter</taxon>
    </lineage>
</organism>
<dbReference type="Gene3D" id="3.40.50.300">
    <property type="entry name" value="P-loop containing nucleotide triphosphate hydrolases"/>
    <property type="match status" value="1"/>
</dbReference>
<keyword evidence="2 7" id="KW-0812">Transmembrane</keyword>
<dbReference type="Proteomes" id="UP000290365">
    <property type="component" value="Chromosome"/>
</dbReference>
<dbReference type="InterPro" id="IPR014223">
    <property type="entry name" value="ABC_CydC/D"/>
</dbReference>
<dbReference type="NCBIfam" id="TIGR02868">
    <property type="entry name" value="CydC"/>
    <property type="match status" value="1"/>
</dbReference>
<dbReference type="KEGG" id="kbs:EPA93_23800"/>
<evidence type="ECO:0000313" key="11">
    <source>
        <dbReference type="Proteomes" id="UP000290365"/>
    </source>
</evidence>
<evidence type="ECO:0000256" key="5">
    <source>
        <dbReference type="ARBA" id="ARBA00022989"/>
    </source>
</evidence>
<keyword evidence="5 7" id="KW-1133">Transmembrane helix</keyword>
<dbReference type="GO" id="GO:0016887">
    <property type="term" value="F:ATP hydrolysis activity"/>
    <property type="evidence" value="ECO:0007669"/>
    <property type="project" value="InterPro"/>
</dbReference>
<dbReference type="GO" id="GO:0005886">
    <property type="term" value="C:plasma membrane"/>
    <property type="evidence" value="ECO:0007669"/>
    <property type="project" value="UniProtKB-SubCell"/>
</dbReference>
<dbReference type="GO" id="GO:0005524">
    <property type="term" value="F:ATP binding"/>
    <property type="evidence" value="ECO:0007669"/>
    <property type="project" value="UniProtKB-KW"/>
</dbReference>
<dbReference type="InterPro" id="IPR039421">
    <property type="entry name" value="Type_1_exporter"/>
</dbReference>
<dbReference type="InterPro" id="IPR003439">
    <property type="entry name" value="ABC_transporter-like_ATP-bd"/>
</dbReference>